<protein>
    <recommendedName>
        <fullName evidence="2">DUF6534 domain-containing protein</fullName>
    </recommendedName>
</protein>
<dbReference type="InParanoid" id="A0A409YEB2"/>
<evidence type="ECO:0000313" key="4">
    <source>
        <dbReference type="Proteomes" id="UP000284842"/>
    </source>
</evidence>
<dbReference type="InterPro" id="IPR045339">
    <property type="entry name" value="DUF6534"/>
</dbReference>
<keyword evidence="1" id="KW-0812">Transmembrane</keyword>
<dbReference type="PANTHER" id="PTHR40465">
    <property type="entry name" value="CHROMOSOME 1, WHOLE GENOME SHOTGUN SEQUENCE"/>
    <property type="match status" value="1"/>
</dbReference>
<dbReference type="EMBL" id="NHTK01001255">
    <property type="protein sequence ID" value="PPR01338.1"/>
    <property type="molecule type" value="Genomic_DNA"/>
</dbReference>
<accession>A0A409YEB2</accession>
<evidence type="ECO:0000259" key="2">
    <source>
        <dbReference type="Pfam" id="PF20152"/>
    </source>
</evidence>
<evidence type="ECO:0000313" key="3">
    <source>
        <dbReference type="EMBL" id="PPR01338.1"/>
    </source>
</evidence>
<name>A0A409YEB2_9AGAR</name>
<keyword evidence="1" id="KW-0472">Membrane</keyword>
<evidence type="ECO:0000256" key="1">
    <source>
        <dbReference type="SAM" id="Phobius"/>
    </source>
</evidence>
<feature type="domain" description="DUF6534" evidence="2">
    <location>
        <begin position="161"/>
        <end position="247"/>
    </location>
</feature>
<proteinExistence type="predicted"/>
<gene>
    <name evidence="3" type="ORF">CVT24_006340</name>
</gene>
<dbReference type="AlphaFoldDB" id="A0A409YEB2"/>
<sequence length="337" mass="38119">MAPVLTSTYGVWLVSLFLETILYGCGLLQAWLYFHWYHDDRILIRGMVLLLVVLETLQIVFIFASTYSCLIIHFGDFAYLQEINWADEAQFPTYISTFIVQIHSYWYADLLRLPYGTDIPACLSLFVIIDLVQEVKLVKLNLWSTLSTTSSTYVLQSAATLACDLLITGSLLFRLNSSRTGLRSTNSLLDKLMINAINRGGLTAFAAAWNLILFIAIPNTFWFVIGYFISSKLYMNSALASLNSRQHIRNQFTNVTPSEPLEFNVSQMRTMDTFRAETNINAGSDVNMHSISATFDRRMFEVSLTGVTVSRPNEVHLVVGLITGNLIAEDEKKTKLR</sequence>
<keyword evidence="4" id="KW-1185">Reference proteome</keyword>
<reference evidence="3 4" key="1">
    <citation type="journal article" date="2018" name="Evol. Lett.">
        <title>Horizontal gene cluster transfer increased hallucinogenic mushroom diversity.</title>
        <authorList>
            <person name="Reynolds H.T."/>
            <person name="Vijayakumar V."/>
            <person name="Gluck-Thaler E."/>
            <person name="Korotkin H.B."/>
            <person name="Matheny P.B."/>
            <person name="Slot J.C."/>
        </authorList>
    </citation>
    <scope>NUCLEOTIDE SEQUENCE [LARGE SCALE GENOMIC DNA]</scope>
    <source>
        <strain evidence="3 4">2629</strain>
    </source>
</reference>
<comment type="caution">
    <text evidence="3">The sequence shown here is derived from an EMBL/GenBank/DDBJ whole genome shotgun (WGS) entry which is preliminary data.</text>
</comment>
<dbReference type="PANTHER" id="PTHR40465:SF1">
    <property type="entry name" value="DUF6534 DOMAIN-CONTAINING PROTEIN"/>
    <property type="match status" value="1"/>
</dbReference>
<feature type="transmembrane region" description="Helical" evidence="1">
    <location>
        <begin position="46"/>
        <end position="74"/>
    </location>
</feature>
<keyword evidence="1" id="KW-1133">Transmembrane helix</keyword>
<dbReference type="Proteomes" id="UP000284842">
    <property type="component" value="Unassembled WGS sequence"/>
</dbReference>
<feature type="transmembrane region" description="Helical" evidence="1">
    <location>
        <begin position="12"/>
        <end position="34"/>
    </location>
</feature>
<organism evidence="3 4">
    <name type="scientific">Panaeolus cyanescens</name>
    <dbReference type="NCBI Taxonomy" id="181874"/>
    <lineage>
        <taxon>Eukaryota</taxon>
        <taxon>Fungi</taxon>
        <taxon>Dikarya</taxon>
        <taxon>Basidiomycota</taxon>
        <taxon>Agaricomycotina</taxon>
        <taxon>Agaricomycetes</taxon>
        <taxon>Agaricomycetidae</taxon>
        <taxon>Agaricales</taxon>
        <taxon>Agaricineae</taxon>
        <taxon>Galeropsidaceae</taxon>
        <taxon>Panaeolus</taxon>
    </lineage>
</organism>
<dbReference type="Pfam" id="PF20152">
    <property type="entry name" value="DUF6534"/>
    <property type="match status" value="1"/>
</dbReference>
<dbReference type="OrthoDB" id="3053610at2759"/>